<name>A0A2T6KIR9_9RHOB</name>
<dbReference type="EMBL" id="QBUD01000004">
    <property type="protein sequence ID" value="PUB15613.1"/>
    <property type="molecule type" value="Genomic_DNA"/>
</dbReference>
<evidence type="ECO:0000313" key="2">
    <source>
        <dbReference type="EMBL" id="PUB15613.1"/>
    </source>
</evidence>
<evidence type="ECO:0000313" key="3">
    <source>
        <dbReference type="Proteomes" id="UP000244523"/>
    </source>
</evidence>
<comment type="caution">
    <text evidence="2">The sequence shown here is derived from an EMBL/GenBank/DDBJ whole genome shotgun (WGS) entry which is preliminary data.</text>
</comment>
<gene>
    <name evidence="2" type="ORF">C8N45_104233</name>
</gene>
<protein>
    <submittedName>
        <fullName evidence="2">Uncharacterized protein</fullName>
    </submittedName>
</protein>
<keyword evidence="3" id="KW-1185">Reference proteome</keyword>
<evidence type="ECO:0000256" key="1">
    <source>
        <dbReference type="SAM" id="MobiDB-lite"/>
    </source>
</evidence>
<feature type="region of interest" description="Disordered" evidence="1">
    <location>
        <begin position="33"/>
        <end position="60"/>
    </location>
</feature>
<organism evidence="2 3">
    <name type="scientific">Yoonia sediminilitoris</name>
    <dbReference type="NCBI Taxonomy" id="1286148"/>
    <lineage>
        <taxon>Bacteria</taxon>
        <taxon>Pseudomonadati</taxon>
        <taxon>Pseudomonadota</taxon>
        <taxon>Alphaproteobacteria</taxon>
        <taxon>Rhodobacterales</taxon>
        <taxon>Paracoccaceae</taxon>
        <taxon>Yoonia</taxon>
    </lineage>
</organism>
<accession>A0A2T6KIR9</accession>
<proteinExistence type="predicted"/>
<dbReference type="AlphaFoldDB" id="A0A2T6KIR9"/>
<sequence length="92" mass="10208">MACVFASMTGFRRNLSRKNTTSAVALGSNPALAGGSTMYRSTSLTKPEPGLSKKSPSPRKLPARFRLTIFQIIQRNAVHDRHKVFEQFPDDL</sequence>
<dbReference type="Proteomes" id="UP000244523">
    <property type="component" value="Unassembled WGS sequence"/>
</dbReference>
<reference evidence="2 3" key="1">
    <citation type="submission" date="2018-04" db="EMBL/GenBank/DDBJ databases">
        <title>Genomic Encyclopedia of Archaeal and Bacterial Type Strains, Phase II (KMG-II): from individual species to whole genera.</title>
        <authorList>
            <person name="Goeker M."/>
        </authorList>
    </citation>
    <scope>NUCLEOTIDE SEQUENCE [LARGE SCALE GENOMIC DNA]</scope>
    <source>
        <strain evidence="2 3">DSM 29955</strain>
    </source>
</reference>